<evidence type="ECO:0000313" key="6">
    <source>
        <dbReference type="EMBL" id="RAH96717.1"/>
    </source>
</evidence>
<evidence type="ECO:0000256" key="1">
    <source>
        <dbReference type="ARBA" id="ARBA00004418"/>
    </source>
</evidence>
<dbReference type="OrthoDB" id="9815602at2"/>
<dbReference type="SUPFAM" id="SSF53850">
    <property type="entry name" value="Periplasmic binding protein-like II"/>
    <property type="match status" value="1"/>
</dbReference>
<dbReference type="Pfam" id="PF09084">
    <property type="entry name" value="NMT1"/>
    <property type="match status" value="1"/>
</dbReference>
<dbReference type="EMBL" id="QHHQ01000011">
    <property type="protein sequence ID" value="RAH96717.1"/>
    <property type="molecule type" value="Genomic_DNA"/>
</dbReference>
<feature type="chain" id="PRO_5032337355" evidence="4">
    <location>
        <begin position="29"/>
        <end position="333"/>
    </location>
</feature>
<dbReference type="GO" id="GO:0042597">
    <property type="term" value="C:periplasmic space"/>
    <property type="evidence" value="ECO:0007669"/>
    <property type="project" value="UniProtKB-SubCell"/>
</dbReference>
<evidence type="ECO:0000256" key="4">
    <source>
        <dbReference type="SAM" id="SignalP"/>
    </source>
</evidence>
<evidence type="ECO:0000256" key="2">
    <source>
        <dbReference type="ARBA" id="ARBA00010742"/>
    </source>
</evidence>
<comment type="similarity">
    <text evidence="2">Belongs to the bacterial solute-binding protein SsuA/TauA family.</text>
</comment>
<sequence length="333" mass="35742">MKTKGTLARMAFAAAIATLALSAPAARAADRLSVALPAKMFVSLPEFVAQDKGFYADQDLEVSFDHIADSSIPIRSLISGSSDIIEAGMAETLIAIGRGAEARTIGGIATGLHYALWVRPDAGIESIEDFVGKNIAVSSPGSLPHVVILALLRDAGVPQDEIDTINWVAVSGSSARRNAILAGTVDATVASYSPQADRAEGIDMLSVVGEALPNYVMLPWDVSVESIEERRDVLKRFVTAELLATRFIFENEAEALEIAKAHFDFSDEDLAAYYDFYTGGIWNPNGIVSDEAATYMQQLNVDAGMQSKVLPVEAVLDQSILMEVLDELGRFEN</sequence>
<evidence type="ECO:0000256" key="3">
    <source>
        <dbReference type="ARBA" id="ARBA00022729"/>
    </source>
</evidence>
<dbReference type="Gene3D" id="3.40.190.10">
    <property type="entry name" value="Periplasmic binding protein-like II"/>
    <property type="match status" value="2"/>
</dbReference>
<protein>
    <submittedName>
        <fullName evidence="6">ABC transporter substrate-binding protein</fullName>
    </submittedName>
</protein>
<keyword evidence="3 4" id="KW-0732">Signal</keyword>
<name>A0A8B2NKY3_9HYPH</name>
<dbReference type="AlphaFoldDB" id="A0A8B2NKY3"/>
<accession>A0A8B2NKY3</accession>
<gene>
    <name evidence="6" type="ORF">DLJ53_31125</name>
</gene>
<keyword evidence="7" id="KW-1185">Reference proteome</keyword>
<evidence type="ECO:0000259" key="5">
    <source>
        <dbReference type="Pfam" id="PF09084"/>
    </source>
</evidence>
<proteinExistence type="inferred from homology"/>
<organism evidence="6 7">
    <name type="scientific">Acuticoccus sediminis</name>
    <dbReference type="NCBI Taxonomy" id="2184697"/>
    <lineage>
        <taxon>Bacteria</taxon>
        <taxon>Pseudomonadati</taxon>
        <taxon>Pseudomonadota</taxon>
        <taxon>Alphaproteobacteria</taxon>
        <taxon>Hyphomicrobiales</taxon>
        <taxon>Amorphaceae</taxon>
        <taxon>Acuticoccus</taxon>
    </lineage>
</organism>
<dbReference type="Proteomes" id="UP000249590">
    <property type="component" value="Unassembled WGS sequence"/>
</dbReference>
<dbReference type="PANTHER" id="PTHR30024">
    <property type="entry name" value="ALIPHATIC SULFONATES-BINDING PROTEIN-RELATED"/>
    <property type="match status" value="1"/>
</dbReference>
<feature type="signal peptide" evidence="4">
    <location>
        <begin position="1"/>
        <end position="28"/>
    </location>
</feature>
<dbReference type="InterPro" id="IPR015168">
    <property type="entry name" value="SsuA/THI5"/>
</dbReference>
<dbReference type="PANTHER" id="PTHR30024:SF47">
    <property type="entry name" value="TAURINE-BINDING PERIPLASMIC PROTEIN"/>
    <property type="match status" value="1"/>
</dbReference>
<evidence type="ECO:0000313" key="7">
    <source>
        <dbReference type="Proteomes" id="UP000249590"/>
    </source>
</evidence>
<comment type="caution">
    <text evidence="6">The sequence shown here is derived from an EMBL/GenBank/DDBJ whole genome shotgun (WGS) entry which is preliminary data.</text>
</comment>
<dbReference type="RefSeq" id="WP_111352240.1">
    <property type="nucleotide sequence ID" value="NZ_JAIWKD010000011.1"/>
</dbReference>
<feature type="domain" description="SsuA/THI5-like" evidence="5">
    <location>
        <begin position="44"/>
        <end position="255"/>
    </location>
</feature>
<reference evidence="6 7" key="1">
    <citation type="submission" date="2018-05" db="EMBL/GenBank/DDBJ databases">
        <title>Acuticoccus sediminis sp. nov., isolated from deep-sea sediment of Indian Ocean.</title>
        <authorList>
            <person name="Liu X."/>
            <person name="Lai Q."/>
            <person name="Du Y."/>
            <person name="Sun F."/>
            <person name="Zhang X."/>
            <person name="Wang S."/>
            <person name="Shao Z."/>
        </authorList>
    </citation>
    <scope>NUCLEOTIDE SEQUENCE [LARGE SCALE GENOMIC DNA]</scope>
    <source>
        <strain evidence="6 7">PTG4-2</strain>
    </source>
</reference>
<comment type="subcellular location">
    <subcellularLocation>
        <location evidence="1">Periplasm</location>
    </subcellularLocation>
</comment>